<reference evidence="1" key="1">
    <citation type="journal article" date="2020" name="Nat. Commun.">
        <title>Large-scale genome sequencing of mycorrhizal fungi provides insights into the early evolution of symbiotic traits.</title>
        <authorList>
            <person name="Miyauchi S."/>
            <person name="Kiss E."/>
            <person name="Kuo A."/>
            <person name="Drula E."/>
            <person name="Kohler A."/>
            <person name="Sanchez-Garcia M."/>
            <person name="Morin E."/>
            <person name="Andreopoulos B."/>
            <person name="Barry K.W."/>
            <person name="Bonito G."/>
            <person name="Buee M."/>
            <person name="Carver A."/>
            <person name="Chen C."/>
            <person name="Cichocki N."/>
            <person name="Clum A."/>
            <person name="Culley D."/>
            <person name="Crous P.W."/>
            <person name="Fauchery L."/>
            <person name="Girlanda M."/>
            <person name="Hayes R.D."/>
            <person name="Keri Z."/>
            <person name="LaButti K."/>
            <person name="Lipzen A."/>
            <person name="Lombard V."/>
            <person name="Magnuson J."/>
            <person name="Maillard F."/>
            <person name="Murat C."/>
            <person name="Nolan M."/>
            <person name="Ohm R.A."/>
            <person name="Pangilinan J."/>
            <person name="Pereira M.F."/>
            <person name="Perotto S."/>
            <person name="Peter M."/>
            <person name="Pfister S."/>
            <person name="Riley R."/>
            <person name="Sitrit Y."/>
            <person name="Stielow J.B."/>
            <person name="Szollosi G."/>
            <person name="Zifcakova L."/>
            <person name="Stursova M."/>
            <person name="Spatafora J.W."/>
            <person name="Tedersoo L."/>
            <person name="Vaario L.M."/>
            <person name="Yamada A."/>
            <person name="Yan M."/>
            <person name="Wang P."/>
            <person name="Xu J."/>
            <person name="Bruns T."/>
            <person name="Baldrian P."/>
            <person name="Vilgalys R."/>
            <person name="Dunand C."/>
            <person name="Henrissat B."/>
            <person name="Grigoriev I.V."/>
            <person name="Hibbett D."/>
            <person name="Nagy L.G."/>
            <person name="Martin F.M."/>
        </authorList>
    </citation>
    <scope>NUCLEOTIDE SEQUENCE</scope>
    <source>
        <strain evidence="1">UP504</strain>
    </source>
</reference>
<evidence type="ECO:0000313" key="2">
    <source>
        <dbReference type="Proteomes" id="UP000886523"/>
    </source>
</evidence>
<organism evidence="1 2">
    <name type="scientific">Hydnum rufescens UP504</name>
    <dbReference type="NCBI Taxonomy" id="1448309"/>
    <lineage>
        <taxon>Eukaryota</taxon>
        <taxon>Fungi</taxon>
        <taxon>Dikarya</taxon>
        <taxon>Basidiomycota</taxon>
        <taxon>Agaricomycotina</taxon>
        <taxon>Agaricomycetes</taxon>
        <taxon>Cantharellales</taxon>
        <taxon>Hydnaceae</taxon>
        <taxon>Hydnum</taxon>
    </lineage>
</organism>
<gene>
    <name evidence="1" type="ORF">BS47DRAFT_773947</name>
</gene>
<dbReference type="EMBL" id="MU128948">
    <property type="protein sequence ID" value="KAF9515625.1"/>
    <property type="molecule type" value="Genomic_DNA"/>
</dbReference>
<comment type="caution">
    <text evidence="1">The sequence shown here is derived from an EMBL/GenBank/DDBJ whole genome shotgun (WGS) entry which is preliminary data.</text>
</comment>
<dbReference type="Proteomes" id="UP000886523">
    <property type="component" value="Unassembled WGS sequence"/>
</dbReference>
<dbReference type="AlphaFoldDB" id="A0A9P6B272"/>
<name>A0A9P6B272_9AGAM</name>
<accession>A0A9P6B272</accession>
<proteinExistence type="predicted"/>
<sequence>MFHYLQHEFDQASHKELAAMRSAGPIRSRVSMFFSGPNRFHHWVEEDKYRRQAEDIGKHESVKDRTEIPFLRHPDRAGFGLLLTTCAASSTSPAGFANQPDGVLFFVCLRLLLLISDWRTQIEEDSSLRDDFYRFIDEFSSIPSHRTLATLRPDIREAYTITMSYVYLFSVTSDGVYMIPALRTETVGNHIIRSIPQYIDYLEREDYLNDSDLNAFLPLVTYLVPFQDELEELIRVDILSVLVRIFRRQQYVYTRPLHSIFNFSL</sequence>
<evidence type="ECO:0000313" key="1">
    <source>
        <dbReference type="EMBL" id="KAF9515625.1"/>
    </source>
</evidence>
<protein>
    <submittedName>
        <fullName evidence="1">Uncharacterized protein</fullName>
    </submittedName>
</protein>
<keyword evidence="2" id="KW-1185">Reference proteome</keyword>